<feature type="domain" description="Gamma-glutamylcyclotransferase AIG2-like" evidence="4">
    <location>
        <begin position="17"/>
        <end position="146"/>
    </location>
</feature>
<dbReference type="InterPro" id="IPR036568">
    <property type="entry name" value="GGCT-like_sf"/>
</dbReference>
<organism evidence="5 6">
    <name type="scientific">Apiospora kogelbergensis</name>
    <dbReference type="NCBI Taxonomy" id="1337665"/>
    <lineage>
        <taxon>Eukaryota</taxon>
        <taxon>Fungi</taxon>
        <taxon>Dikarya</taxon>
        <taxon>Ascomycota</taxon>
        <taxon>Pezizomycotina</taxon>
        <taxon>Sordariomycetes</taxon>
        <taxon>Xylariomycetidae</taxon>
        <taxon>Amphisphaeriales</taxon>
        <taxon>Apiosporaceae</taxon>
        <taxon>Apiospora</taxon>
    </lineage>
</organism>
<dbReference type="GO" id="GO:0016740">
    <property type="term" value="F:transferase activity"/>
    <property type="evidence" value="ECO:0007669"/>
    <property type="project" value="UniProtKB-KW"/>
</dbReference>
<dbReference type="SUPFAM" id="SSF110857">
    <property type="entry name" value="Gamma-glutamyl cyclotransferase-like"/>
    <property type="match status" value="1"/>
</dbReference>
<evidence type="ECO:0000313" key="6">
    <source>
        <dbReference type="Proteomes" id="UP001392437"/>
    </source>
</evidence>
<dbReference type="CDD" id="cd06661">
    <property type="entry name" value="GGCT_like"/>
    <property type="match status" value="1"/>
</dbReference>
<comment type="caution">
    <text evidence="5">The sequence shown here is derived from an EMBL/GenBank/DDBJ whole genome shotgun (WGS) entry which is preliminary data.</text>
</comment>
<proteinExistence type="inferred from homology"/>
<dbReference type="AlphaFoldDB" id="A0AAW0QAP5"/>
<name>A0AAW0QAP5_9PEZI</name>
<dbReference type="EMBL" id="JAQQWP010000009">
    <property type="protein sequence ID" value="KAK8100263.1"/>
    <property type="molecule type" value="Genomic_DNA"/>
</dbReference>
<dbReference type="Proteomes" id="UP001392437">
    <property type="component" value="Unassembled WGS sequence"/>
</dbReference>
<dbReference type="PANTHER" id="PTHR31544">
    <property type="entry name" value="AIG2-LIKE PROTEIN D"/>
    <property type="match status" value="1"/>
</dbReference>
<evidence type="ECO:0000256" key="1">
    <source>
        <dbReference type="ARBA" id="ARBA00008861"/>
    </source>
</evidence>
<dbReference type="InterPro" id="IPR009288">
    <property type="entry name" value="AIG2-like_dom"/>
</dbReference>
<protein>
    <recommendedName>
        <fullName evidence="3">Putative gamma-glutamylcyclotransferase</fullName>
    </recommendedName>
</protein>
<evidence type="ECO:0000256" key="3">
    <source>
        <dbReference type="ARBA" id="ARBA00030602"/>
    </source>
</evidence>
<dbReference type="Gene3D" id="3.10.490.10">
    <property type="entry name" value="Gamma-glutamyl cyclotransferase-like"/>
    <property type="match status" value="1"/>
</dbReference>
<gene>
    <name evidence="5" type="ORF">PG999_010637</name>
</gene>
<keyword evidence="6" id="KW-1185">Reference proteome</keyword>
<dbReference type="PANTHER" id="PTHR31544:SF2">
    <property type="entry name" value="AIG2-LIKE PROTEIN D"/>
    <property type="match status" value="1"/>
</dbReference>
<dbReference type="InterPro" id="IPR013024">
    <property type="entry name" value="GGCT-like"/>
</dbReference>
<evidence type="ECO:0000313" key="5">
    <source>
        <dbReference type="EMBL" id="KAK8100263.1"/>
    </source>
</evidence>
<dbReference type="Pfam" id="PF06094">
    <property type="entry name" value="GGACT"/>
    <property type="match status" value="1"/>
</dbReference>
<reference evidence="5 6" key="1">
    <citation type="submission" date="2023-01" db="EMBL/GenBank/DDBJ databases">
        <title>Analysis of 21 Apiospora genomes using comparative genomics revels a genus with tremendous synthesis potential of carbohydrate active enzymes and secondary metabolites.</title>
        <authorList>
            <person name="Sorensen T."/>
        </authorList>
    </citation>
    <scope>NUCLEOTIDE SEQUENCE [LARGE SCALE GENOMIC DNA]</scope>
    <source>
        <strain evidence="5 6">CBS 117206</strain>
    </source>
</reference>
<dbReference type="InterPro" id="IPR045038">
    <property type="entry name" value="AIG2-like"/>
</dbReference>
<accession>A0AAW0QAP5</accession>
<evidence type="ECO:0000259" key="4">
    <source>
        <dbReference type="Pfam" id="PF06094"/>
    </source>
</evidence>
<keyword evidence="2" id="KW-0808">Transferase</keyword>
<evidence type="ECO:0000256" key="2">
    <source>
        <dbReference type="ARBA" id="ARBA00022679"/>
    </source>
</evidence>
<sequence>MSDAAGNDGTGRVHTAFFYGTLMAPEVFFTVCYNNSNIDVSVLKTLHSFQPAILHGFRRHCVKYADYPGIRPEPASETASVRGMYVTGLTDANMFHLDRFEGLEYERQTVKAKLLTKVGNDEGEGNVEGDEVECQTYVYLDPSGLEPREWDYHHFRTQKMKQWTREEYGFEDTDHFAPAEITPAEMKEEKDAAV</sequence>
<comment type="similarity">
    <text evidence="1">Belongs to the gamma-glutamylcyclotransferase family.</text>
</comment>